<proteinExistence type="predicted"/>
<dbReference type="AlphaFoldDB" id="A0A0F9R341"/>
<organism evidence="1">
    <name type="scientific">marine sediment metagenome</name>
    <dbReference type="NCBI Taxonomy" id="412755"/>
    <lineage>
        <taxon>unclassified sequences</taxon>
        <taxon>metagenomes</taxon>
        <taxon>ecological metagenomes</taxon>
    </lineage>
</organism>
<dbReference type="EMBL" id="LAZR01001500">
    <property type="protein sequence ID" value="KKN43622.1"/>
    <property type="molecule type" value="Genomic_DNA"/>
</dbReference>
<comment type="caution">
    <text evidence="1">The sequence shown here is derived from an EMBL/GenBank/DDBJ whole genome shotgun (WGS) entry which is preliminary data.</text>
</comment>
<accession>A0A0F9R341</accession>
<evidence type="ECO:0000313" key="1">
    <source>
        <dbReference type="EMBL" id="KKN43622.1"/>
    </source>
</evidence>
<gene>
    <name evidence="1" type="ORF">LCGC14_0701230</name>
</gene>
<reference evidence="1" key="1">
    <citation type="journal article" date="2015" name="Nature">
        <title>Complex archaea that bridge the gap between prokaryotes and eukaryotes.</title>
        <authorList>
            <person name="Spang A."/>
            <person name="Saw J.H."/>
            <person name="Jorgensen S.L."/>
            <person name="Zaremba-Niedzwiedzka K."/>
            <person name="Martijn J."/>
            <person name="Lind A.E."/>
            <person name="van Eijk R."/>
            <person name="Schleper C."/>
            <person name="Guy L."/>
            <person name="Ettema T.J."/>
        </authorList>
    </citation>
    <scope>NUCLEOTIDE SEQUENCE</scope>
</reference>
<sequence>MAVIQYLKYMGENMHGTIVIKSIAATSKETQKRRMFTYSRGMRKRIGENDEVHPDQVKFLKRNHSDLFRVEEVEVSDVELFKANMAEAVSKFQKETERPTGSIVRYINEATVSLLGVDTVSDDPRQMLEVILNRLLDGYSEDLDSNVLAESFRNAIEGFTPTIVKEMNTSDMKPETKGSKLKRRIKK</sequence>
<protein>
    <submittedName>
        <fullName evidence="1">Uncharacterized protein</fullName>
    </submittedName>
</protein>
<name>A0A0F9R341_9ZZZZ</name>